<evidence type="ECO:0000256" key="5">
    <source>
        <dbReference type="PROSITE-ProRule" id="PRU10141"/>
    </source>
</evidence>
<keyword evidence="2 5" id="KW-0547">Nucleotide-binding</keyword>
<evidence type="ECO:0000256" key="3">
    <source>
        <dbReference type="ARBA" id="ARBA00022777"/>
    </source>
</evidence>
<dbReference type="Pfam" id="PF00069">
    <property type="entry name" value="Pkinase"/>
    <property type="match status" value="1"/>
</dbReference>
<dbReference type="InterPro" id="IPR017441">
    <property type="entry name" value="Protein_kinase_ATP_BS"/>
</dbReference>
<keyword evidence="1" id="KW-0808">Transferase</keyword>
<dbReference type="SMART" id="SM00220">
    <property type="entry name" value="S_TKc"/>
    <property type="match status" value="1"/>
</dbReference>
<dbReference type="EMBL" id="RAWM01000045">
    <property type="protein sequence ID" value="RKH67972.1"/>
    <property type="molecule type" value="Genomic_DNA"/>
</dbReference>
<protein>
    <submittedName>
        <fullName evidence="9">Serine/threonine protein kinase</fullName>
    </submittedName>
</protein>
<accession>A0A3A8QSU1</accession>
<dbReference type="InterPro" id="IPR011009">
    <property type="entry name" value="Kinase-like_dom_sf"/>
</dbReference>
<evidence type="ECO:0000256" key="2">
    <source>
        <dbReference type="ARBA" id="ARBA00022741"/>
    </source>
</evidence>
<dbReference type="InterPro" id="IPR008271">
    <property type="entry name" value="Ser/Thr_kinase_AS"/>
</dbReference>
<evidence type="ECO:0000259" key="8">
    <source>
        <dbReference type="PROSITE" id="PS50011"/>
    </source>
</evidence>
<dbReference type="PROSITE" id="PS50011">
    <property type="entry name" value="PROTEIN_KINASE_DOM"/>
    <property type="match status" value="1"/>
</dbReference>
<feature type="region of interest" description="Disordered" evidence="6">
    <location>
        <begin position="16"/>
        <end position="36"/>
    </location>
</feature>
<proteinExistence type="predicted"/>
<reference evidence="10" key="1">
    <citation type="submission" date="2018-09" db="EMBL/GenBank/DDBJ databases">
        <authorList>
            <person name="Livingstone P.G."/>
            <person name="Whitworth D.E."/>
        </authorList>
    </citation>
    <scope>NUCLEOTIDE SEQUENCE [LARGE SCALE GENOMIC DNA]</scope>
    <source>
        <strain evidence="10">AB047A</strain>
    </source>
</reference>
<keyword evidence="7" id="KW-1133">Transmembrane helix</keyword>
<dbReference type="AlphaFoldDB" id="A0A3A8QSU1"/>
<dbReference type="PANTHER" id="PTHR43289">
    <property type="entry name" value="MITOGEN-ACTIVATED PROTEIN KINASE KINASE KINASE 20-RELATED"/>
    <property type="match status" value="1"/>
</dbReference>
<dbReference type="PROSITE" id="PS00108">
    <property type="entry name" value="PROTEIN_KINASE_ST"/>
    <property type="match status" value="1"/>
</dbReference>
<feature type="transmembrane region" description="Helical" evidence="7">
    <location>
        <begin position="382"/>
        <end position="411"/>
    </location>
</feature>
<name>A0A3A8QSU1_9BACT</name>
<dbReference type="RefSeq" id="WP_121770323.1">
    <property type="nucleotide sequence ID" value="NZ_RAWM01000045.1"/>
</dbReference>
<keyword evidence="3 9" id="KW-0418">Kinase</keyword>
<dbReference type="InterPro" id="IPR000719">
    <property type="entry name" value="Prot_kinase_dom"/>
</dbReference>
<dbReference type="CDD" id="cd14014">
    <property type="entry name" value="STKc_PknB_like"/>
    <property type="match status" value="1"/>
</dbReference>
<evidence type="ECO:0000256" key="6">
    <source>
        <dbReference type="SAM" id="MobiDB-lite"/>
    </source>
</evidence>
<feature type="binding site" evidence="5">
    <location>
        <position position="90"/>
    </location>
    <ligand>
        <name>ATP</name>
        <dbReference type="ChEBI" id="CHEBI:30616"/>
    </ligand>
</feature>
<evidence type="ECO:0000313" key="10">
    <source>
        <dbReference type="Proteomes" id="UP000282656"/>
    </source>
</evidence>
<dbReference type="Proteomes" id="UP000282656">
    <property type="component" value="Unassembled WGS sequence"/>
</dbReference>
<evidence type="ECO:0000256" key="4">
    <source>
        <dbReference type="ARBA" id="ARBA00022840"/>
    </source>
</evidence>
<keyword evidence="9" id="KW-0723">Serine/threonine-protein kinase</keyword>
<dbReference type="SUPFAM" id="SSF56112">
    <property type="entry name" value="Protein kinase-like (PK-like)"/>
    <property type="match status" value="1"/>
</dbReference>
<dbReference type="Gene3D" id="1.10.510.10">
    <property type="entry name" value="Transferase(Phosphotransferase) domain 1"/>
    <property type="match status" value="1"/>
</dbReference>
<dbReference type="Gene3D" id="3.30.200.20">
    <property type="entry name" value="Phosphorylase Kinase, domain 1"/>
    <property type="match status" value="1"/>
</dbReference>
<comment type="caution">
    <text evidence="9">The sequence shown here is derived from an EMBL/GenBank/DDBJ whole genome shotgun (WGS) entry which is preliminary data.</text>
</comment>
<sequence length="412" mass="45115">MSQSLAAGLENTLISPNSGAQQLAPTLAPGGATTQRRNTVLPRVEWKGQQPSVIPLQRERFEEVRPLGQGGMGEVVLIRDHDIEREVALKRLPPGADLDRVLRFVEEIRTVGMLDHPNIAPVHDVGVDEQGRYYFLMKHLKGETLESIIARLRQSELDALVRYPFQVRVQIFLGVLHAVAYAHGKGFIHRDLKPANIMVGPFGEVTVLDWGLARRVGASASRALPAGAQTDLHSARPLHTELGSVVGTPLYMSPEQARGEHDTMDARSDVYSLSVLFHELLSLTHYLEGIQSVPDIMTAVQTRTLDMGSMHKNSAQGPVPAELMWFVKKGMSKDPKDRFESVDDMVSQLHAALEGRIHVQCQRTMLKKTLHQGLRIADRNPVALTAAGVVGAGLVIASAVNLGLSLFGALLH</sequence>
<dbReference type="PROSITE" id="PS00107">
    <property type="entry name" value="PROTEIN_KINASE_ATP"/>
    <property type="match status" value="1"/>
</dbReference>
<keyword evidence="7" id="KW-0812">Transmembrane</keyword>
<feature type="domain" description="Protein kinase" evidence="8">
    <location>
        <begin position="61"/>
        <end position="353"/>
    </location>
</feature>
<keyword evidence="10" id="KW-1185">Reference proteome</keyword>
<evidence type="ECO:0000313" key="9">
    <source>
        <dbReference type="EMBL" id="RKH67972.1"/>
    </source>
</evidence>
<dbReference type="GO" id="GO:0004674">
    <property type="term" value="F:protein serine/threonine kinase activity"/>
    <property type="evidence" value="ECO:0007669"/>
    <property type="project" value="UniProtKB-KW"/>
</dbReference>
<evidence type="ECO:0000256" key="1">
    <source>
        <dbReference type="ARBA" id="ARBA00022679"/>
    </source>
</evidence>
<dbReference type="OrthoDB" id="9801841at2"/>
<dbReference type="GO" id="GO:0005524">
    <property type="term" value="F:ATP binding"/>
    <property type="evidence" value="ECO:0007669"/>
    <property type="project" value="UniProtKB-UniRule"/>
</dbReference>
<keyword evidence="4 5" id="KW-0067">ATP-binding</keyword>
<organism evidence="9 10">
    <name type="scientific">Corallococcus interemptor</name>
    <dbReference type="NCBI Taxonomy" id="2316720"/>
    <lineage>
        <taxon>Bacteria</taxon>
        <taxon>Pseudomonadati</taxon>
        <taxon>Myxococcota</taxon>
        <taxon>Myxococcia</taxon>
        <taxon>Myxococcales</taxon>
        <taxon>Cystobacterineae</taxon>
        <taxon>Myxococcaceae</taxon>
        <taxon>Corallococcus</taxon>
    </lineage>
</organism>
<gene>
    <name evidence="9" type="ORF">D7X96_18415</name>
</gene>
<evidence type="ECO:0000256" key="7">
    <source>
        <dbReference type="SAM" id="Phobius"/>
    </source>
</evidence>
<keyword evidence="7" id="KW-0472">Membrane</keyword>
<dbReference type="PANTHER" id="PTHR43289:SF6">
    <property type="entry name" value="SERINE_THREONINE-PROTEIN KINASE NEKL-3"/>
    <property type="match status" value="1"/>
</dbReference>